<evidence type="ECO:0000256" key="5">
    <source>
        <dbReference type="ARBA" id="ARBA00022741"/>
    </source>
</evidence>
<evidence type="ECO:0000256" key="1">
    <source>
        <dbReference type="ARBA" id="ARBA00008226"/>
    </source>
</evidence>
<dbReference type="PROSITE" id="PS50862">
    <property type="entry name" value="AA_TRNA_LIGASE_II"/>
    <property type="match status" value="1"/>
</dbReference>
<evidence type="ECO:0000256" key="9">
    <source>
        <dbReference type="HAMAP-Rule" id="MF_00534"/>
    </source>
</evidence>
<organism evidence="11 12">
    <name type="scientific">Candidatus Malacoplasma girerdii</name>
    <dbReference type="NCBI Taxonomy" id="1318617"/>
    <lineage>
        <taxon>Bacteria</taxon>
        <taxon>Bacillati</taxon>
        <taxon>Mycoplasmatota</taxon>
        <taxon>Mycoplasmoidales</taxon>
        <taxon>Mycoplasmoidaceae</taxon>
        <taxon>Malacoplasma</taxon>
    </lineage>
</organism>
<dbReference type="Gene3D" id="2.40.50.140">
    <property type="entry name" value="Nucleic acid-binding proteins"/>
    <property type="match status" value="1"/>
</dbReference>
<dbReference type="CDD" id="cd04318">
    <property type="entry name" value="EcAsnRS_like_N"/>
    <property type="match status" value="1"/>
</dbReference>
<evidence type="ECO:0000313" key="12">
    <source>
        <dbReference type="Proteomes" id="UP000030066"/>
    </source>
</evidence>
<dbReference type="GO" id="GO:0005737">
    <property type="term" value="C:cytoplasm"/>
    <property type="evidence" value="ECO:0007669"/>
    <property type="project" value="UniProtKB-SubCell"/>
</dbReference>
<keyword evidence="4 9" id="KW-0436">Ligase</keyword>
<keyword evidence="12" id="KW-1185">Reference proteome</keyword>
<keyword evidence="8 9" id="KW-0030">Aminoacyl-tRNA synthetase</keyword>
<protein>
    <recommendedName>
        <fullName evidence="9">Asparagine--tRNA ligase</fullName>
        <ecNumber evidence="9">6.1.1.22</ecNumber>
    </recommendedName>
    <alternativeName>
        <fullName evidence="9">Asparaginyl-tRNA synthetase</fullName>
        <shortName evidence="9">AsnRS</shortName>
    </alternativeName>
</protein>
<dbReference type="Gene3D" id="3.30.930.10">
    <property type="entry name" value="Bira Bifunctional Protein, Domain 2"/>
    <property type="match status" value="1"/>
</dbReference>
<comment type="subcellular location">
    <subcellularLocation>
        <location evidence="9">Cytoplasm</location>
    </subcellularLocation>
</comment>
<dbReference type="STRING" id="1318617.MGM1_2000"/>
<dbReference type="PANTHER" id="PTHR22594">
    <property type="entry name" value="ASPARTYL/LYSYL-TRNA SYNTHETASE"/>
    <property type="match status" value="1"/>
</dbReference>
<dbReference type="SUPFAM" id="SSF55681">
    <property type="entry name" value="Class II aaRS and biotin synthetases"/>
    <property type="match status" value="1"/>
</dbReference>
<gene>
    <name evidence="9 11" type="primary">asnS</name>
    <name evidence="11" type="ORF">MGM1_2000</name>
</gene>
<dbReference type="FunFam" id="3.30.930.10:FF:000016">
    <property type="entry name" value="Asparagine--tRNA ligase"/>
    <property type="match status" value="1"/>
</dbReference>
<dbReference type="PRINTS" id="PR01042">
    <property type="entry name" value="TRNASYNTHASP"/>
</dbReference>
<dbReference type="InterPro" id="IPR004522">
    <property type="entry name" value="Asn-tRNA-ligase"/>
</dbReference>
<dbReference type="AlphaFoldDB" id="A0A097SSL4"/>
<accession>A0A097SSL4</accession>
<comment type="subunit">
    <text evidence="2 9">Homodimer.</text>
</comment>
<dbReference type="GO" id="GO:0004816">
    <property type="term" value="F:asparagine-tRNA ligase activity"/>
    <property type="evidence" value="ECO:0007669"/>
    <property type="project" value="UniProtKB-UniRule"/>
</dbReference>
<dbReference type="CDD" id="cd00776">
    <property type="entry name" value="AsxRS_core"/>
    <property type="match status" value="1"/>
</dbReference>
<keyword evidence="6 9" id="KW-0067">ATP-binding</keyword>
<evidence type="ECO:0000259" key="10">
    <source>
        <dbReference type="PROSITE" id="PS50862"/>
    </source>
</evidence>
<evidence type="ECO:0000256" key="2">
    <source>
        <dbReference type="ARBA" id="ARBA00011738"/>
    </source>
</evidence>
<comment type="catalytic activity">
    <reaction evidence="9">
        <text>tRNA(Asn) + L-asparagine + ATP = L-asparaginyl-tRNA(Asn) + AMP + diphosphate + H(+)</text>
        <dbReference type="Rhea" id="RHEA:11180"/>
        <dbReference type="Rhea" id="RHEA-COMP:9659"/>
        <dbReference type="Rhea" id="RHEA-COMP:9674"/>
        <dbReference type="ChEBI" id="CHEBI:15378"/>
        <dbReference type="ChEBI" id="CHEBI:30616"/>
        <dbReference type="ChEBI" id="CHEBI:33019"/>
        <dbReference type="ChEBI" id="CHEBI:58048"/>
        <dbReference type="ChEBI" id="CHEBI:78442"/>
        <dbReference type="ChEBI" id="CHEBI:78515"/>
        <dbReference type="ChEBI" id="CHEBI:456215"/>
        <dbReference type="EC" id="6.1.1.22"/>
    </reaction>
</comment>
<dbReference type="InterPro" id="IPR004365">
    <property type="entry name" value="NA-bd_OB_tRNA"/>
</dbReference>
<reference evidence="11 12" key="1">
    <citation type="journal article" date="2014" name="PLoS ONE">
        <title>An emerging Mycoplasma associated with trichomoniasis, vaginal infection and disease.</title>
        <authorList>
            <consortium name="Vaginal Microbiome Consortium"/>
            <person name="Fettweis J.M."/>
            <person name="Serrano M.G."/>
            <person name="Huang B."/>
            <person name="Brooks J.P."/>
            <person name="Glascock A.L."/>
            <person name="Sheth N.U."/>
            <person name="Strauss J.F.III."/>
            <person name="Jefferson K.K."/>
            <person name="Buck G.A."/>
        </authorList>
    </citation>
    <scope>NUCLEOTIDE SEQUENCE [LARGE SCALE GENOMIC DNA]</scope>
    <source>
        <strain evidence="11 12">VCU_M1</strain>
    </source>
</reference>
<dbReference type="GO" id="GO:0006421">
    <property type="term" value="P:asparaginyl-tRNA aminoacylation"/>
    <property type="evidence" value="ECO:0007669"/>
    <property type="project" value="UniProtKB-UniRule"/>
</dbReference>
<keyword evidence="3 9" id="KW-0963">Cytoplasm</keyword>
<dbReference type="SUPFAM" id="SSF50249">
    <property type="entry name" value="Nucleic acid-binding proteins"/>
    <property type="match status" value="1"/>
</dbReference>
<dbReference type="InterPro" id="IPR012340">
    <property type="entry name" value="NA-bd_OB-fold"/>
</dbReference>
<dbReference type="Proteomes" id="UP000030066">
    <property type="component" value="Chromosome"/>
</dbReference>
<dbReference type="InterPro" id="IPR004364">
    <property type="entry name" value="Aa-tRNA-synt_II"/>
</dbReference>
<evidence type="ECO:0000256" key="6">
    <source>
        <dbReference type="ARBA" id="ARBA00022840"/>
    </source>
</evidence>
<dbReference type="GO" id="GO:0003676">
    <property type="term" value="F:nucleic acid binding"/>
    <property type="evidence" value="ECO:0007669"/>
    <property type="project" value="InterPro"/>
</dbReference>
<dbReference type="InterPro" id="IPR002312">
    <property type="entry name" value="Asp/Asn-tRNA-synth_IIb"/>
</dbReference>
<dbReference type="GO" id="GO:0005524">
    <property type="term" value="F:ATP binding"/>
    <property type="evidence" value="ECO:0007669"/>
    <property type="project" value="UniProtKB-UniRule"/>
</dbReference>
<dbReference type="InterPro" id="IPR006195">
    <property type="entry name" value="aa-tRNA-synth_II"/>
</dbReference>
<evidence type="ECO:0000256" key="4">
    <source>
        <dbReference type="ARBA" id="ARBA00022598"/>
    </source>
</evidence>
<dbReference type="KEGG" id="mgj:MGM1_2000"/>
<dbReference type="PANTHER" id="PTHR22594:SF34">
    <property type="entry name" value="ASPARAGINE--TRNA LIGASE, MITOCHONDRIAL-RELATED"/>
    <property type="match status" value="1"/>
</dbReference>
<proteinExistence type="inferred from homology"/>
<evidence type="ECO:0000256" key="3">
    <source>
        <dbReference type="ARBA" id="ARBA00022490"/>
    </source>
</evidence>
<sequence>MKIVRIAELITNAKTLVEKNEIVTIKGWIRTNRDSGKIGFIEAYDGSNIEGIQVVYKSESTINFDEAKLARTGAAIYVQGNLNFNSRNSQYEIVATEFKTLKQSDEDFPLQKKQHSMEFLREIAHLRGRTKTMQAAMSVRNRLMFAIHNFFQANGFKWIATPIITSNDCEGAGENFLIQEDKNKPFFTPQASLTVSGQLNVETYAQSFGRVYTFGPTFRADRSHTNRHLAEFWMIEPEIAFIDLPQLIALEEAFIKNICQDVIKNCSEEIKFFTELHPEIKDRLNHLVSKEFKKLEYRDAIELLKKAVAEGHQFEDNDIFFGKDLASEHERYICEKIFNCPVFLMNYPKDIKAFYMKLNPDNETVAASDLLVPGVGEIIGGSQREDDYNKLMERTKTLNIDVRSIQWYIDLRKYGYYASSGFGLGFERLVMYILGIENVRDTIPFPRYEGKISW</sequence>
<keyword evidence="7 9" id="KW-0648">Protein biosynthesis</keyword>
<dbReference type="EC" id="6.1.1.22" evidence="9"/>
<dbReference type="NCBIfam" id="TIGR00457">
    <property type="entry name" value="asnS"/>
    <property type="match status" value="1"/>
</dbReference>
<feature type="domain" description="Aminoacyl-transfer RNA synthetases class-II family profile" evidence="10">
    <location>
        <begin position="139"/>
        <end position="444"/>
    </location>
</feature>
<keyword evidence="5 9" id="KW-0547">Nucleotide-binding</keyword>
<dbReference type="EMBL" id="CP007711">
    <property type="protein sequence ID" value="AIV03583.1"/>
    <property type="molecule type" value="Genomic_DNA"/>
</dbReference>
<dbReference type="InterPro" id="IPR045864">
    <property type="entry name" value="aa-tRNA-synth_II/BPL/LPL"/>
</dbReference>
<dbReference type="Pfam" id="PF00152">
    <property type="entry name" value="tRNA-synt_2"/>
    <property type="match status" value="1"/>
</dbReference>
<evidence type="ECO:0000256" key="7">
    <source>
        <dbReference type="ARBA" id="ARBA00022917"/>
    </source>
</evidence>
<dbReference type="HAMAP" id="MF_00534">
    <property type="entry name" value="Asn_tRNA_synth"/>
    <property type="match status" value="1"/>
</dbReference>
<dbReference type="eggNOG" id="COG0017">
    <property type="taxonomic scope" value="Bacteria"/>
</dbReference>
<evidence type="ECO:0000313" key="11">
    <source>
        <dbReference type="EMBL" id="AIV03583.1"/>
    </source>
</evidence>
<dbReference type="NCBIfam" id="NF003037">
    <property type="entry name" value="PRK03932.1"/>
    <property type="match status" value="1"/>
</dbReference>
<evidence type="ECO:0000256" key="8">
    <source>
        <dbReference type="ARBA" id="ARBA00023146"/>
    </source>
</evidence>
<dbReference type="Pfam" id="PF01336">
    <property type="entry name" value="tRNA_anti-codon"/>
    <property type="match status" value="1"/>
</dbReference>
<comment type="similarity">
    <text evidence="1 9">Belongs to the class-II aminoacyl-tRNA synthetase family.</text>
</comment>
<name>A0A097SSL4_9BACT</name>
<dbReference type="HOGENOM" id="CLU_004553_2_0_14"/>